<keyword evidence="2" id="KW-0320">Glycogen biosynthesis</keyword>
<evidence type="ECO:0000313" key="5">
    <source>
        <dbReference type="EMBL" id="AIS52279.1"/>
    </source>
</evidence>
<dbReference type="CDD" id="cd04651">
    <property type="entry name" value="LbH_G1P_AT_C"/>
    <property type="match status" value="1"/>
</dbReference>
<dbReference type="GO" id="GO:0008878">
    <property type="term" value="F:glucose-1-phosphate adenylyltransferase activity"/>
    <property type="evidence" value="ECO:0007669"/>
    <property type="project" value="InterPro"/>
</dbReference>
<dbReference type="InterPro" id="IPR011831">
    <property type="entry name" value="ADP-Glc_PPase"/>
</dbReference>
<feature type="domain" description="Nucleotidyl transferase" evidence="3">
    <location>
        <begin position="18"/>
        <end position="155"/>
    </location>
</feature>
<proteinExistence type="inferred from homology"/>
<dbReference type="RefSeq" id="WP_049685055.1">
    <property type="nucleotide sequence ID" value="NZ_CP009170.1"/>
</dbReference>
<dbReference type="Gene3D" id="2.160.10.10">
    <property type="entry name" value="Hexapeptide repeat proteins"/>
    <property type="match status" value="1"/>
</dbReference>
<sequence>MLANYIGILNLNEDESNLKSLTMNRPLASVIIFGRYRVIDFILSDFVNAGIKTVGIFGQTHSRSLIDHLGTGKPWDLDRKMGGLFIFNYCLENPPISDVKLLKNNMEFFHRSSGDHVILASSRMIYKIDFNKVAKYHEEMGNDITVVYKKVKDEEGRFLNCDVFNLDENNKVLSVGKVLGLNVSVNVSMETFIMKKDLLVDFIYEGIEKNKHGSFKECIYESVNKLKVGAYEYKGYLSCVNSIKNYYITSMDILDLRVRKELFFEGGKVYTKTNDSPPTKYYEGCEVENSLISNGCLIKGKVKNSIISRGVEIKEGAVVEDSIIFSNCIIERGAFLKNAILDKNVIVEEGKKLIGDKKFPIVIEKGEIVENLLRKAGESRK</sequence>
<dbReference type="InterPro" id="IPR029044">
    <property type="entry name" value="Nucleotide-diphossugar_trans"/>
</dbReference>
<dbReference type="CDD" id="cd02508">
    <property type="entry name" value="ADP_Glucose_PP"/>
    <property type="match status" value="1"/>
</dbReference>
<evidence type="ECO:0000256" key="1">
    <source>
        <dbReference type="ARBA" id="ARBA00010443"/>
    </source>
</evidence>
<evidence type="ECO:0000259" key="4">
    <source>
        <dbReference type="Pfam" id="PF24894"/>
    </source>
</evidence>
<dbReference type="OrthoDB" id="9801810at2"/>
<organism evidence="5 6">
    <name type="scientific">Thermoanaerobacter kivui</name>
    <name type="common">Acetogenium kivui</name>
    <dbReference type="NCBI Taxonomy" id="2325"/>
    <lineage>
        <taxon>Bacteria</taxon>
        <taxon>Bacillati</taxon>
        <taxon>Bacillota</taxon>
        <taxon>Clostridia</taxon>
        <taxon>Thermoanaerobacterales</taxon>
        <taxon>Thermoanaerobacteraceae</taxon>
        <taxon>Thermoanaerobacter</taxon>
    </lineage>
</organism>
<feature type="domain" description="Glucose-1-phosphate adenylyltransferase/Bifunctional protein GlmU-like C-terminal hexapeptide" evidence="4">
    <location>
        <begin position="285"/>
        <end position="352"/>
    </location>
</feature>
<evidence type="ECO:0000313" key="6">
    <source>
        <dbReference type="Proteomes" id="UP000029669"/>
    </source>
</evidence>
<dbReference type="AlphaFoldDB" id="A0A097AR38"/>
<dbReference type="PANTHER" id="PTHR43523">
    <property type="entry name" value="GLUCOSE-1-PHOSPHATE ADENYLYLTRANSFERASE-RELATED"/>
    <property type="match status" value="1"/>
</dbReference>
<dbReference type="STRING" id="2325.TKV_c11050"/>
<dbReference type="SUPFAM" id="SSF53448">
    <property type="entry name" value="Nucleotide-diphospho-sugar transferases"/>
    <property type="match status" value="1"/>
</dbReference>
<dbReference type="InterPro" id="IPR005835">
    <property type="entry name" value="NTP_transferase_dom"/>
</dbReference>
<comment type="similarity">
    <text evidence="1">Belongs to the bacterial/plant glucose-1-phosphate adenylyltransferase family.</text>
</comment>
<protein>
    <submittedName>
        <fullName evidence="5">Glycogen biosynthesis protein GlgD</fullName>
    </submittedName>
</protein>
<gene>
    <name evidence="5" type="primary">glgD</name>
    <name evidence="5" type="ORF">TKV_c11050</name>
</gene>
<dbReference type="Pfam" id="PF24894">
    <property type="entry name" value="Hexapep_GlmU"/>
    <property type="match status" value="1"/>
</dbReference>
<dbReference type="InterPro" id="IPR011004">
    <property type="entry name" value="Trimer_LpxA-like_sf"/>
</dbReference>
<reference evidence="6" key="1">
    <citation type="journal article" date="2015" name="Genome Announc.">
        <title>Whole-Genome Sequences of 80 Environmental and Clinical Isolates of Burkholderia pseudomallei.</title>
        <authorList>
            <person name="Johnson S.L."/>
            <person name="Baker A.L."/>
            <person name="Chain P.S."/>
            <person name="Currie B.J."/>
            <person name="Daligault H.E."/>
            <person name="Davenport K.W."/>
            <person name="Davis C.B."/>
            <person name="Inglis T.J."/>
            <person name="Kaestli M."/>
            <person name="Koren S."/>
            <person name="Mayo M."/>
            <person name="Merritt A.J."/>
            <person name="Price E.P."/>
            <person name="Sarovich D.S."/>
            <person name="Warner J."/>
            <person name="Rosovitz M.J."/>
        </authorList>
    </citation>
    <scope>NUCLEOTIDE SEQUENCE [LARGE SCALE GENOMIC DNA]</scope>
    <source>
        <strain evidence="6">DSM 2030</strain>
    </source>
</reference>
<dbReference type="HOGENOM" id="CLU_029499_14_0_9"/>
<dbReference type="Gene3D" id="3.90.550.10">
    <property type="entry name" value="Spore Coat Polysaccharide Biosynthesis Protein SpsA, Chain A"/>
    <property type="match status" value="1"/>
</dbReference>
<dbReference type="eggNOG" id="COG0448">
    <property type="taxonomic scope" value="Bacteria"/>
</dbReference>
<dbReference type="PANTHER" id="PTHR43523:SF6">
    <property type="entry name" value="GLYCOGEN BIOSYNTHESIS PROTEIN GLGD"/>
    <property type="match status" value="1"/>
</dbReference>
<dbReference type="KEGG" id="tki:TKV_c11050"/>
<dbReference type="InterPro" id="IPR056818">
    <property type="entry name" value="GlmU/GlgC-like_hexapep"/>
</dbReference>
<keyword evidence="6" id="KW-1185">Reference proteome</keyword>
<dbReference type="EMBL" id="CP009170">
    <property type="protein sequence ID" value="AIS52279.1"/>
    <property type="molecule type" value="Genomic_DNA"/>
</dbReference>
<dbReference type="Proteomes" id="UP000029669">
    <property type="component" value="Chromosome"/>
</dbReference>
<dbReference type="InterPro" id="IPR011832">
    <property type="entry name" value="GlgDAde_trans"/>
</dbReference>
<evidence type="ECO:0000256" key="2">
    <source>
        <dbReference type="ARBA" id="ARBA00023056"/>
    </source>
</evidence>
<dbReference type="NCBIfam" id="TIGR02092">
    <property type="entry name" value="glgD"/>
    <property type="match status" value="1"/>
</dbReference>
<dbReference type="GO" id="GO:0005978">
    <property type="term" value="P:glycogen biosynthetic process"/>
    <property type="evidence" value="ECO:0007669"/>
    <property type="project" value="UniProtKB-KW"/>
</dbReference>
<name>A0A097AR38_THEKI</name>
<dbReference type="SUPFAM" id="SSF51161">
    <property type="entry name" value="Trimeric LpxA-like enzymes"/>
    <property type="match status" value="1"/>
</dbReference>
<dbReference type="Pfam" id="PF00483">
    <property type="entry name" value="NTP_transferase"/>
    <property type="match status" value="1"/>
</dbReference>
<evidence type="ECO:0000259" key="3">
    <source>
        <dbReference type="Pfam" id="PF00483"/>
    </source>
</evidence>
<accession>A0A097AR38</accession>